<accession>A0ABR3F6L2</accession>
<evidence type="ECO:0000313" key="3">
    <source>
        <dbReference type="EMBL" id="KAL0570733.1"/>
    </source>
</evidence>
<dbReference type="InterPro" id="IPR045339">
    <property type="entry name" value="DUF6534"/>
</dbReference>
<feature type="transmembrane region" description="Helical" evidence="1">
    <location>
        <begin position="72"/>
        <end position="92"/>
    </location>
</feature>
<evidence type="ECO:0000256" key="1">
    <source>
        <dbReference type="SAM" id="Phobius"/>
    </source>
</evidence>
<proteinExistence type="predicted"/>
<reference evidence="3 4" key="1">
    <citation type="submission" date="2024-02" db="EMBL/GenBank/DDBJ databases">
        <title>A draft genome for the cacao thread blight pathogen Marasmius crinis-equi.</title>
        <authorList>
            <person name="Cohen S.P."/>
            <person name="Baruah I.K."/>
            <person name="Amoako-Attah I."/>
            <person name="Bukari Y."/>
            <person name="Meinhardt L.W."/>
            <person name="Bailey B.A."/>
        </authorList>
    </citation>
    <scope>NUCLEOTIDE SEQUENCE [LARGE SCALE GENOMIC DNA]</scope>
    <source>
        <strain evidence="3 4">GH-76</strain>
    </source>
</reference>
<gene>
    <name evidence="3" type="ORF">V5O48_011224</name>
</gene>
<feature type="transmembrane region" description="Helical" evidence="1">
    <location>
        <begin position="139"/>
        <end position="160"/>
    </location>
</feature>
<keyword evidence="1" id="KW-1133">Transmembrane helix</keyword>
<comment type="caution">
    <text evidence="3">The sequence shown here is derived from an EMBL/GenBank/DDBJ whole genome shotgun (WGS) entry which is preliminary data.</text>
</comment>
<evidence type="ECO:0000259" key="2">
    <source>
        <dbReference type="Pfam" id="PF20152"/>
    </source>
</evidence>
<keyword evidence="1" id="KW-0812">Transmembrane</keyword>
<keyword evidence="1" id="KW-0472">Membrane</keyword>
<keyword evidence="4" id="KW-1185">Reference proteome</keyword>
<evidence type="ECO:0000313" key="4">
    <source>
        <dbReference type="Proteomes" id="UP001465976"/>
    </source>
</evidence>
<feature type="domain" description="DUF6534" evidence="2">
    <location>
        <begin position="77"/>
        <end position="163"/>
    </location>
</feature>
<feature type="transmembrane region" description="Helical" evidence="1">
    <location>
        <begin position="113"/>
        <end position="133"/>
    </location>
</feature>
<organism evidence="3 4">
    <name type="scientific">Marasmius crinis-equi</name>
    <dbReference type="NCBI Taxonomy" id="585013"/>
    <lineage>
        <taxon>Eukaryota</taxon>
        <taxon>Fungi</taxon>
        <taxon>Dikarya</taxon>
        <taxon>Basidiomycota</taxon>
        <taxon>Agaricomycotina</taxon>
        <taxon>Agaricomycetes</taxon>
        <taxon>Agaricomycetidae</taxon>
        <taxon>Agaricales</taxon>
        <taxon>Marasmiineae</taxon>
        <taxon>Marasmiaceae</taxon>
        <taxon>Marasmius</taxon>
    </lineage>
</organism>
<dbReference type="PANTHER" id="PTHR40465">
    <property type="entry name" value="CHROMOSOME 1, WHOLE GENOME SHOTGUN SEQUENCE"/>
    <property type="match status" value="1"/>
</dbReference>
<name>A0ABR3F6L2_9AGAR</name>
<dbReference type="PANTHER" id="PTHR40465:SF1">
    <property type="entry name" value="DUF6534 DOMAIN-CONTAINING PROTEIN"/>
    <property type="match status" value="1"/>
</dbReference>
<protein>
    <recommendedName>
        <fullName evidence="2">DUF6534 domain-containing protein</fullName>
    </recommendedName>
</protein>
<dbReference type="Proteomes" id="UP001465976">
    <property type="component" value="Unassembled WGS sequence"/>
</dbReference>
<sequence length="240" mass="26401">MTFLDGRLSWLLFISQSLRRKLTPRQRGILLCSPVVLLAFIQISFGLAQTVIVSKDPEFVILWNTAEITSTGQAVCTVACDIAITAILCYVLNTSKTHIPSTNSVINKMIIYAIDRGAATSTAALFQLILFFAKPSTSLFTIFLLPSCQLYVISVCSMLVSRKGLRNQLHATLPATADFQLSELSATGNTDPYNASRPIQVIKEITVENFDDDSMSFKRDGEVLVARGKLEVSRLESSQV</sequence>
<feature type="transmembrane region" description="Helical" evidence="1">
    <location>
        <begin position="28"/>
        <end position="52"/>
    </location>
</feature>
<dbReference type="EMBL" id="JBAHYK010000883">
    <property type="protein sequence ID" value="KAL0570733.1"/>
    <property type="molecule type" value="Genomic_DNA"/>
</dbReference>
<dbReference type="Pfam" id="PF20152">
    <property type="entry name" value="DUF6534"/>
    <property type="match status" value="1"/>
</dbReference>